<feature type="region of interest" description="Disordered" evidence="4">
    <location>
        <begin position="185"/>
        <end position="204"/>
    </location>
</feature>
<evidence type="ECO:0000313" key="6">
    <source>
        <dbReference type="EMBL" id="GAA5524428.1"/>
    </source>
</evidence>
<evidence type="ECO:0000256" key="4">
    <source>
        <dbReference type="SAM" id="MobiDB-lite"/>
    </source>
</evidence>
<reference evidence="6 7" key="1">
    <citation type="submission" date="2024-02" db="EMBL/GenBank/DDBJ databases">
        <title>Microbulbifer aestuariivivens NBRC 112533.</title>
        <authorList>
            <person name="Ichikawa N."/>
            <person name="Katano-Makiyama Y."/>
            <person name="Hidaka K."/>
        </authorList>
    </citation>
    <scope>NUCLEOTIDE SEQUENCE [LARGE SCALE GENOMIC DNA]</scope>
    <source>
        <strain evidence="6 7">NBRC 112533</strain>
    </source>
</reference>
<evidence type="ECO:0000313" key="7">
    <source>
        <dbReference type="Proteomes" id="UP001408594"/>
    </source>
</evidence>
<dbReference type="NCBIfam" id="TIGR00724">
    <property type="entry name" value="urea_amlyse_rel"/>
    <property type="match status" value="1"/>
</dbReference>
<feature type="domain" description="Carboxyltransferase" evidence="5">
    <location>
        <begin position="45"/>
        <end position="360"/>
    </location>
</feature>
<keyword evidence="7" id="KW-1185">Reference proteome</keyword>
<evidence type="ECO:0000256" key="3">
    <source>
        <dbReference type="ARBA" id="ARBA00022840"/>
    </source>
</evidence>
<dbReference type="PANTHER" id="PTHR43309:SF4">
    <property type="entry name" value="CARBOXYLTRANSFERASE DOMAIN-CONTAINING PROTEIN"/>
    <property type="match status" value="1"/>
</dbReference>
<evidence type="ECO:0000256" key="2">
    <source>
        <dbReference type="ARBA" id="ARBA00022801"/>
    </source>
</evidence>
<dbReference type="Proteomes" id="UP001408594">
    <property type="component" value="Unassembled WGS sequence"/>
</dbReference>
<accession>A0ABP9WP96</accession>
<organism evidence="6 7">
    <name type="scientific">Microbulbifer aestuariivivens</name>
    <dbReference type="NCBI Taxonomy" id="1908308"/>
    <lineage>
        <taxon>Bacteria</taxon>
        <taxon>Pseudomonadati</taxon>
        <taxon>Pseudomonadota</taxon>
        <taxon>Gammaproteobacteria</taxon>
        <taxon>Cellvibrionales</taxon>
        <taxon>Microbulbiferaceae</taxon>
        <taxon>Microbulbifer</taxon>
    </lineage>
</organism>
<evidence type="ECO:0000259" key="5">
    <source>
        <dbReference type="SMART" id="SM00797"/>
    </source>
</evidence>
<dbReference type="PANTHER" id="PTHR43309">
    <property type="entry name" value="5-OXOPROLINASE SUBUNIT C"/>
    <property type="match status" value="1"/>
</dbReference>
<evidence type="ECO:0000256" key="1">
    <source>
        <dbReference type="ARBA" id="ARBA00022741"/>
    </source>
</evidence>
<sequence>MTDCSSATSAVPSTATSTALVTSATVEKAGPLTLIQDSGRRGQQHLGVSVGGSLDRHAAGWANRLLGNSAAAAVLEIALGPFALRFASETRIALTGADCGWRLDGRPLPPWASHRVPAGGLLQGGMARTGLRAYLAIAGGILCPPVWGSRATTVGEKLGGLCGQALRAGDQLPYQAVDYLPQSWHQRGPKPASHQLPGGQNENPMLRRTPARFQRRYDEPLVLRLVPSNQFAQFPPSVTEQLFAQEYRVAADSDRMGVRLSGDALGAHGLTADTLAGEGQALPGNLVSEAVSPGAVQVPSSGLPIVLMRDCQTIGGYPKIGHVYSVDLDRLAQARPGSILRFVPGTLDESQSLLRQQRQFFLGVTHAR</sequence>
<keyword evidence="3" id="KW-0067">ATP-binding</keyword>
<dbReference type="InterPro" id="IPR003778">
    <property type="entry name" value="CT_A_B"/>
</dbReference>
<dbReference type="SUPFAM" id="SSF50891">
    <property type="entry name" value="Cyclophilin-like"/>
    <property type="match status" value="1"/>
</dbReference>
<protein>
    <submittedName>
        <fullName evidence="6">5-oxoprolinase subunit C</fullName>
    </submittedName>
</protein>
<dbReference type="Pfam" id="PF02626">
    <property type="entry name" value="CT_A_B"/>
    <property type="match status" value="1"/>
</dbReference>
<comment type="caution">
    <text evidence="6">The sequence shown here is derived from an EMBL/GenBank/DDBJ whole genome shotgun (WGS) entry which is preliminary data.</text>
</comment>
<dbReference type="Gene3D" id="2.40.100.10">
    <property type="entry name" value="Cyclophilin-like"/>
    <property type="match status" value="1"/>
</dbReference>
<gene>
    <name evidence="6" type="primary">pxpC</name>
    <name evidence="6" type="ORF">Maes01_00985</name>
</gene>
<dbReference type="SMART" id="SM00797">
    <property type="entry name" value="AHS2"/>
    <property type="match status" value="1"/>
</dbReference>
<dbReference type="InterPro" id="IPR029000">
    <property type="entry name" value="Cyclophilin-like_dom_sf"/>
</dbReference>
<dbReference type="EMBL" id="BAABRT010000006">
    <property type="protein sequence ID" value="GAA5524428.1"/>
    <property type="molecule type" value="Genomic_DNA"/>
</dbReference>
<dbReference type="RefSeq" id="WP_345549404.1">
    <property type="nucleotide sequence ID" value="NZ_BAABRT010000006.1"/>
</dbReference>
<dbReference type="InterPro" id="IPR052708">
    <property type="entry name" value="PxpC"/>
</dbReference>
<name>A0ABP9WP96_9GAMM</name>
<keyword evidence="1" id="KW-0547">Nucleotide-binding</keyword>
<keyword evidence="2" id="KW-0378">Hydrolase</keyword>
<proteinExistence type="predicted"/>